<name>A0A1L3JET5_9SPHN</name>
<accession>A0A1L3JET5</accession>
<feature type="transmembrane region" description="Helical" evidence="1">
    <location>
        <begin position="82"/>
        <end position="102"/>
    </location>
</feature>
<keyword evidence="1" id="KW-0812">Transmembrane</keyword>
<feature type="transmembrane region" description="Helical" evidence="1">
    <location>
        <begin position="114"/>
        <end position="132"/>
    </location>
</feature>
<proteinExistence type="predicted"/>
<dbReference type="Pfam" id="PF08570">
    <property type="entry name" value="DUF1761"/>
    <property type="match status" value="1"/>
</dbReference>
<evidence type="ECO:0008006" key="4">
    <source>
        <dbReference type="Google" id="ProtNLM"/>
    </source>
</evidence>
<dbReference type="STRING" id="1913578.LPB140_05565"/>
<dbReference type="KEGG" id="sphl:LPB140_05565"/>
<dbReference type="OrthoDB" id="7432713at2"/>
<keyword evidence="1" id="KW-1133">Transmembrane helix</keyword>
<gene>
    <name evidence="2" type="ORF">LPB140_05565</name>
</gene>
<dbReference type="InterPro" id="IPR013879">
    <property type="entry name" value="DUF1761"/>
</dbReference>
<evidence type="ECO:0000313" key="2">
    <source>
        <dbReference type="EMBL" id="APG63624.1"/>
    </source>
</evidence>
<dbReference type="Proteomes" id="UP000242561">
    <property type="component" value="Chromosome"/>
</dbReference>
<dbReference type="EMBL" id="CP018154">
    <property type="protein sequence ID" value="APG63624.1"/>
    <property type="molecule type" value="Genomic_DNA"/>
</dbReference>
<evidence type="ECO:0000256" key="1">
    <source>
        <dbReference type="SAM" id="Phobius"/>
    </source>
</evidence>
<protein>
    <recommendedName>
        <fullName evidence="4">DUF1761 domain-containing protein</fullName>
    </recommendedName>
</protein>
<keyword evidence="3" id="KW-1185">Reference proteome</keyword>
<dbReference type="RefSeq" id="WP_072560493.1">
    <property type="nucleotide sequence ID" value="NZ_CP018154.1"/>
</dbReference>
<feature type="transmembrane region" description="Helical" evidence="1">
    <location>
        <begin position="49"/>
        <end position="70"/>
    </location>
</feature>
<reference evidence="2 3" key="1">
    <citation type="submission" date="2016-11" db="EMBL/GenBank/DDBJ databases">
        <title>Sphingorhabdus sp. LPB0140, isolated from marine environment.</title>
        <authorList>
            <person name="Kim E."/>
            <person name="Yi H."/>
        </authorList>
    </citation>
    <scope>NUCLEOTIDE SEQUENCE [LARGE SCALE GENOMIC DNA]</scope>
    <source>
        <strain evidence="2 3">LPB0140</strain>
    </source>
</reference>
<feature type="transmembrane region" description="Helical" evidence="1">
    <location>
        <begin position="6"/>
        <end position="28"/>
    </location>
</feature>
<sequence length="133" mass="14613">MANANFLAIFVAALSGFMVGGLWYGPIFGKTWMAEHGFTEDSIKETNMAKLYGSVFLLSLISAFFLGHMLAHFNPDFTRTMMISTGIGAAFVGTAIGTNYLFSQKSLKLFLIDAGYWMCFYAAMGAIFYLFGS</sequence>
<keyword evidence="1" id="KW-0472">Membrane</keyword>
<dbReference type="AlphaFoldDB" id="A0A1L3JET5"/>
<organism evidence="2 3">
    <name type="scientific">Sphingorhabdus lutea</name>
    <dbReference type="NCBI Taxonomy" id="1913578"/>
    <lineage>
        <taxon>Bacteria</taxon>
        <taxon>Pseudomonadati</taxon>
        <taxon>Pseudomonadota</taxon>
        <taxon>Alphaproteobacteria</taxon>
        <taxon>Sphingomonadales</taxon>
        <taxon>Sphingomonadaceae</taxon>
        <taxon>Sphingorhabdus</taxon>
    </lineage>
</organism>
<evidence type="ECO:0000313" key="3">
    <source>
        <dbReference type="Proteomes" id="UP000242561"/>
    </source>
</evidence>